<evidence type="ECO:0000313" key="5">
    <source>
        <dbReference type="Proteomes" id="UP000613160"/>
    </source>
</evidence>
<organism evidence="4 5">
    <name type="scientific">Aureimonas glaciei</name>
    <dbReference type="NCBI Taxonomy" id="1776957"/>
    <lineage>
        <taxon>Bacteria</taxon>
        <taxon>Pseudomonadati</taxon>
        <taxon>Pseudomonadota</taxon>
        <taxon>Alphaproteobacteria</taxon>
        <taxon>Hyphomicrobiales</taxon>
        <taxon>Aurantimonadaceae</taxon>
        <taxon>Aureimonas</taxon>
    </lineage>
</organism>
<dbReference type="InterPro" id="IPR013126">
    <property type="entry name" value="Hsp_70_fam"/>
</dbReference>
<dbReference type="PROSITE" id="PS01036">
    <property type="entry name" value="HSP70_3"/>
    <property type="match status" value="1"/>
</dbReference>
<gene>
    <name evidence="4" type="ORF">GCM10011335_43730</name>
</gene>
<dbReference type="AlphaFoldDB" id="A0A916YAS5"/>
<dbReference type="Gene3D" id="3.30.420.40">
    <property type="match status" value="2"/>
</dbReference>
<evidence type="ECO:0000256" key="3">
    <source>
        <dbReference type="ARBA" id="ARBA00022840"/>
    </source>
</evidence>
<keyword evidence="5" id="KW-1185">Reference proteome</keyword>
<reference evidence="4" key="2">
    <citation type="submission" date="2020-09" db="EMBL/GenBank/DDBJ databases">
        <authorList>
            <person name="Sun Q."/>
            <person name="Zhou Y."/>
        </authorList>
    </citation>
    <scope>NUCLEOTIDE SEQUENCE</scope>
    <source>
        <strain evidence="4">CGMCC 1.15493</strain>
    </source>
</reference>
<accession>A0A916YAS5</accession>
<keyword evidence="2" id="KW-0547">Nucleotide-binding</keyword>
<dbReference type="GO" id="GO:0005524">
    <property type="term" value="F:ATP binding"/>
    <property type="evidence" value="ECO:0007669"/>
    <property type="project" value="UniProtKB-KW"/>
</dbReference>
<dbReference type="PANTHER" id="PTHR19375">
    <property type="entry name" value="HEAT SHOCK PROTEIN 70KDA"/>
    <property type="match status" value="1"/>
</dbReference>
<proteinExistence type="inferred from homology"/>
<dbReference type="Pfam" id="PF00012">
    <property type="entry name" value="HSP70"/>
    <property type="match status" value="3"/>
</dbReference>
<name>A0A916YAS5_9HYPH</name>
<dbReference type="InterPro" id="IPR043129">
    <property type="entry name" value="ATPase_NBD"/>
</dbReference>
<dbReference type="Proteomes" id="UP000613160">
    <property type="component" value="Unassembled WGS sequence"/>
</dbReference>
<evidence type="ECO:0000313" key="4">
    <source>
        <dbReference type="EMBL" id="GGD35999.1"/>
    </source>
</evidence>
<keyword evidence="3" id="KW-0067">ATP-binding</keyword>
<comment type="similarity">
    <text evidence="1">Belongs to the heat shock protein 70 family.</text>
</comment>
<dbReference type="RefSeq" id="WP_188854583.1">
    <property type="nucleotide sequence ID" value="NZ_BMJJ01000013.1"/>
</dbReference>
<dbReference type="GO" id="GO:0140662">
    <property type="term" value="F:ATP-dependent protein folding chaperone"/>
    <property type="evidence" value="ECO:0007669"/>
    <property type="project" value="InterPro"/>
</dbReference>
<dbReference type="InterPro" id="IPR042054">
    <property type="entry name" value="YegD-like"/>
</dbReference>
<dbReference type="EMBL" id="BMJJ01000013">
    <property type="protein sequence ID" value="GGD35999.1"/>
    <property type="molecule type" value="Genomic_DNA"/>
</dbReference>
<dbReference type="CDD" id="cd10231">
    <property type="entry name" value="ASKHA_NBD_HSP70_YegD-like"/>
    <property type="match status" value="1"/>
</dbReference>
<dbReference type="PROSITE" id="PS00329">
    <property type="entry name" value="HSP70_2"/>
    <property type="match status" value="1"/>
</dbReference>
<reference evidence="4" key="1">
    <citation type="journal article" date="2014" name="Int. J. Syst. Evol. Microbiol.">
        <title>Complete genome sequence of Corynebacterium casei LMG S-19264T (=DSM 44701T), isolated from a smear-ripened cheese.</title>
        <authorList>
            <consortium name="US DOE Joint Genome Institute (JGI-PGF)"/>
            <person name="Walter F."/>
            <person name="Albersmeier A."/>
            <person name="Kalinowski J."/>
            <person name="Ruckert C."/>
        </authorList>
    </citation>
    <scope>NUCLEOTIDE SEQUENCE</scope>
    <source>
        <strain evidence="4">CGMCC 1.15493</strain>
    </source>
</reference>
<dbReference type="PRINTS" id="PR00301">
    <property type="entry name" value="HEATSHOCK70"/>
</dbReference>
<dbReference type="SUPFAM" id="SSF53067">
    <property type="entry name" value="Actin-like ATPase domain"/>
    <property type="match status" value="2"/>
</dbReference>
<dbReference type="InterPro" id="IPR018181">
    <property type="entry name" value="Heat_shock_70_CS"/>
</dbReference>
<protein>
    <submittedName>
        <fullName evidence="4">Heat-shock protein</fullName>
    </submittedName>
</protein>
<sequence>MTQPACGLDFGTTNSTLGLLRGGVPHLVALEDGQATIPSAMFFSLEDHSTHFGRKAVFEYVDGAEGRFMRALKSVLGTSLMEETTRVGRERLHFGDIIGLFLKSLKATAETAAGAPIDKVVLGRPVHFVDDDAAADRTAEDQLAAAARAQGFSQIEFQFEPVAAALNYERDVTAEELALVVDIGGGTSDFTVIRLSPQGAEKPDRSDDILASSGVHIGGTDFDRVLSLAEVMPSLGMGTATADGKRRMPVWYFNDLATWHRINLLYTPKIARDLFELRRESADPDKLSRFLKILEHRSGHRLAGKVEAAKIALTDAGEAEVWLKETGLDLSQTITRPAFEAAVESLVAGITGSILDCLAKAGIEASAIDTVLLTGGSTQIPVVHRAATGLFPGARVVESDAFGSVGLGLAVDAKRKFG</sequence>
<evidence type="ECO:0000256" key="2">
    <source>
        <dbReference type="ARBA" id="ARBA00022741"/>
    </source>
</evidence>
<evidence type="ECO:0000256" key="1">
    <source>
        <dbReference type="ARBA" id="ARBA00007381"/>
    </source>
</evidence>
<comment type="caution">
    <text evidence="4">The sequence shown here is derived from an EMBL/GenBank/DDBJ whole genome shotgun (WGS) entry which is preliminary data.</text>
</comment>